<dbReference type="SUPFAM" id="SSF56059">
    <property type="entry name" value="Glutathione synthetase ATP-binding domain-like"/>
    <property type="match status" value="1"/>
</dbReference>
<sequence>MSNTPADHPAWKLRVRLSIQTDSPDSTVSSKVEHLCGVIFDIINRIQRKCAAGGTYEHDDVTAEAIKDLHIWFIRKLMMLGCLSQDINGQYAGAKHVIPFSGRIKMVPSVMFPLPFPRSLFIDCINYNPLMTRLIDTVSCNVTWLCRELEQLRSHDPFMSGLLDICNEVYLSGKRSLHSDIRAYITRTDYFMNVKRDSGLNEPSYSRISHCDISAMSESAEMKLVEVNTVSCAMAHLVGLVSRAQNELLRYLIDRDFAAATPGDEAPMLSPGTITALDQHNSPQEGIVDTLAAAHRSYAEIHCGPGDRSPCVMEVVTEDLSNFFDVYAVADQLFSRHGIRTKVMSINALCALYRGSGIYLLGHDGALVPVKSKSDLRPGRLFIREPSLINGAVANGYRDLTEVSVIYFRSCYSQDHMESDPDSWLARLICEYSDAVKVPSVPAQLAGSKRVQMLLCNPGIETQLSELVTPNDRYSLKEALAMFRSVNVQQVDPSLPGNREVVQEAILKPENFVLKSQAEGGAELYVNNELASILSEGIKDDCAKMAHYVLMRRITPPVQRAVFVKNNIEGSYDLTVERCLTELGIYGGTVFRGEHVVTEECCGYLARTKNETTAGGGVCSGCSAVNSLLFY</sequence>
<accession>A7AQM4</accession>
<evidence type="ECO:0000256" key="1">
    <source>
        <dbReference type="ARBA" id="ARBA00004965"/>
    </source>
</evidence>
<comment type="cofactor">
    <cofactor evidence="9 11">
        <name>Mg(2+)</name>
        <dbReference type="ChEBI" id="CHEBI:18420"/>
    </cofactor>
    <text evidence="9 11">Binds 1 Mg(2+) ion per subunit.</text>
</comment>
<dbReference type="AlphaFoldDB" id="A7AQM4"/>
<keyword evidence="14" id="KW-1185">Reference proteome</keyword>
<comment type="similarity">
    <text evidence="2 9">Belongs to the eukaryotic GSH synthase family.</text>
</comment>
<evidence type="ECO:0000256" key="2">
    <source>
        <dbReference type="ARBA" id="ARBA00010385"/>
    </source>
</evidence>
<evidence type="ECO:0000256" key="8">
    <source>
        <dbReference type="ARBA" id="ARBA00022842"/>
    </source>
</evidence>
<feature type="binding site" evidence="11">
    <location>
        <position position="519"/>
    </location>
    <ligand>
        <name>Mg(2+)</name>
        <dbReference type="ChEBI" id="CHEBI:18420"/>
    </ligand>
</feature>
<dbReference type="FunCoup" id="A7AQM4">
    <property type="interactions" value="304"/>
</dbReference>
<reference evidence="14" key="3">
    <citation type="journal article" date="2021" name="Int. J. Parasitol.">
        <title>Comparative analysis of gene expression between Babesia bovis blood stages and kinetes allowed by improved genome annotation.</title>
        <authorList>
            <person name="Ueti M.W."/>
            <person name="Johnson W.C."/>
            <person name="Kappmeyer L.S."/>
            <person name="Herndon D.R."/>
            <person name="Mousel M.R."/>
            <person name="Reif K.E."/>
            <person name="Taus N.S."/>
            <person name="Ifeonu O.O."/>
            <person name="Silva J.C."/>
            <person name="Suarez C.E."/>
            <person name="Brayton K.A."/>
        </authorList>
    </citation>
    <scope>NUCLEOTIDE SEQUENCE [LARGE SCALE GENOMIC DNA]</scope>
</reference>
<proteinExistence type="inferred from homology"/>
<dbReference type="EMBL" id="AAXT01000002">
    <property type="protein sequence ID" value="EDO06843.1"/>
    <property type="molecule type" value="Genomic_DNA"/>
</dbReference>
<gene>
    <name evidence="13" type="ORF">BBOV_IV004820</name>
</gene>
<dbReference type="InterPro" id="IPR016185">
    <property type="entry name" value="PreATP-grasp_dom_sf"/>
</dbReference>
<dbReference type="EC" id="6.3.2.3" evidence="9"/>
<dbReference type="InterPro" id="IPR014049">
    <property type="entry name" value="Glutathione_synthase_N_euk"/>
</dbReference>
<keyword evidence="5 9" id="KW-0479">Metal-binding</keyword>
<comment type="catalytic activity">
    <reaction evidence="9">
        <text>gamma-L-glutamyl-L-cysteine + glycine + ATP = glutathione + ADP + phosphate + H(+)</text>
        <dbReference type="Rhea" id="RHEA:13557"/>
        <dbReference type="ChEBI" id="CHEBI:15378"/>
        <dbReference type="ChEBI" id="CHEBI:30616"/>
        <dbReference type="ChEBI" id="CHEBI:43474"/>
        <dbReference type="ChEBI" id="CHEBI:57305"/>
        <dbReference type="ChEBI" id="CHEBI:57925"/>
        <dbReference type="ChEBI" id="CHEBI:58173"/>
        <dbReference type="ChEBI" id="CHEBI:456216"/>
        <dbReference type="EC" id="6.3.2.3"/>
    </reaction>
</comment>
<keyword evidence="4 9" id="KW-0317">Glutathione biosynthesis</keyword>
<dbReference type="SUPFAM" id="SSF52440">
    <property type="entry name" value="PreATP-grasp domain"/>
    <property type="match status" value="1"/>
</dbReference>
<dbReference type="Gene3D" id="3.30.1490.80">
    <property type="match status" value="1"/>
</dbReference>
<dbReference type="PIRSF" id="PIRSF001558">
    <property type="entry name" value="GSHase"/>
    <property type="match status" value="1"/>
</dbReference>
<evidence type="ECO:0000256" key="9">
    <source>
        <dbReference type="PIRNR" id="PIRNR001558"/>
    </source>
</evidence>
<evidence type="ECO:0000256" key="4">
    <source>
        <dbReference type="ARBA" id="ARBA00022684"/>
    </source>
</evidence>
<evidence type="ECO:0000256" key="6">
    <source>
        <dbReference type="ARBA" id="ARBA00022741"/>
    </source>
</evidence>
<keyword evidence="6 9" id="KW-0547">Nucleotide-binding</keyword>
<dbReference type="STRING" id="5865.A7AQM4"/>
<keyword evidence="7 9" id="KW-0067">ATP-binding</keyword>
<protein>
    <recommendedName>
        <fullName evidence="9">Glutathione synthetase</fullName>
        <shortName evidence="9">GSH-S</shortName>
        <ecNumber evidence="9">6.3.2.3</ecNumber>
    </recommendedName>
</protein>
<reference evidence="13 14" key="1">
    <citation type="journal article" date="2007" name="PLoS Pathog.">
        <title>Genome sequence of Babesia bovis and comparative analysis of apicomplexan hemoprotozoa.</title>
        <authorList>
            <person name="Brayton K.A."/>
            <person name="Lau A.O.T."/>
            <person name="Herndon D.R."/>
            <person name="Hannick L."/>
            <person name="Kappmeyer L.S."/>
            <person name="Berens S.J."/>
            <person name="Bidwell S.L."/>
            <person name="Brown W.C."/>
            <person name="Crabtree J."/>
            <person name="Fadrosh D."/>
            <person name="Feldblum T."/>
            <person name="Forberger H.A."/>
            <person name="Haas B.J."/>
            <person name="Howell J.M."/>
            <person name="Khouri H."/>
            <person name="Koo H."/>
            <person name="Mann D.J."/>
            <person name="Norimine J."/>
            <person name="Paulsen I.T."/>
            <person name="Radune D."/>
            <person name="Ren Q."/>
            <person name="Smith R.K. Jr."/>
            <person name="Suarez C.E."/>
            <person name="White O."/>
            <person name="Wortman J.R."/>
            <person name="Knowles D.P. Jr."/>
            <person name="McElwain T.F."/>
            <person name="Nene V.M."/>
        </authorList>
    </citation>
    <scope>NUCLEOTIDE SEQUENCE [LARGE SCALE GENOMIC DNA]</scope>
    <source>
        <strain evidence="13">T2Bo</strain>
    </source>
</reference>
<evidence type="ECO:0000313" key="13">
    <source>
        <dbReference type="EMBL" id="EDO06843.1"/>
    </source>
</evidence>
<evidence type="ECO:0000259" key="12">
    <source>
        <dbReference type="Pfam" id="PF03199"/>
    </source>
</evidence>
<name>A7AQM4_BABBO</name>
<dbReference type="OMA" id="FEAHKNM"/>
<evidence type="ECO:0000256" key="5">
    <source>
        <dbReference type="ARBA" id="ARBA00022723"/>
    </source>
</evidence>
<dbReference type="InterPro" id="IPR004887">
    <property type="entry name" value="GSH_synth_subst-bd"/>
</dbReference>
<dbReference type="GO" id="GO:0043295">
    <property type="term" value="F:glutathione binding"/>
    <property type="evidence" value="ECO:0007669"/>
    <property type="project" value="UniProtKB-UniRule"/>
</dbReference>
<dbReference type="InterPro" id="IPR037013">
    <property type="entry name" value="GSH-S_sub-bd_sf"/>
</dbReference>
<dbReference type="Gene3D" id="3.30.1490.50">
    <property type="match status" value="1"/>
</dbReference>
<dbReference type="InParanoid" id="A7AQM4"/>
<dbReference type="InterPro" id="IPR014709">
    <property type="entry name" value="Glutathione_synthase_C_euk"/>
</dbReference>
<dbReference type="GO" id="GO:0000287">
    <property type="term" value="F:magnesium ion binding"/>
    <property type="evidence" value="ECO:0007669"/>
    <property type="project" value="UniProtKB-UniRule"/>
</dbReference>
<keyword evidence="8 9" id="KW-0460">Magnesium</keyword>
<reference evidence="14" key="2">
    <citation type="journal article" date="2020" name="Data Brief">
        <title>Transcriptome dataset of Babesia bovis life stages within vertebrate and invertebrate hosts.</title>
        <authorList>
            <person name="Ueti M.W."/>
            <person name="Johnson W.C."/>
            <person name="Kappmeyer L.S."/>
            <person name="Herndon D.R."/>
            <person name="Mousel M.R."/>
            <person name="Reif K.E."/>
            <person name="Taus N.S."/>
            <person name="Ifeonu O.O."/>
            <person name="Silva J.C."/>
            <person name="Suarez C.E."/>
            <person name="Brayton K.A."/>
        </authorList>
    </citation>
    <scope>NUCLEOTIDE SEQUENCE [LARGE SCALE GENOMIC DNA]</scope>
</reference>
<dbReference type="UniPathway" id="UPA00142">
    <property type="reaction ID" value="UER00210"/>
</dbReference>
<dbReference type="RefSeq" id="XP_001610411.1">
    <property type="nucleotide sequence ID" value="XM_001610361.1"/>
</dbReference>
<dbReference type="InterPro" id="IPR014042">
    <property type="entry name" value="Glutathione_synthase_a-hlx"/>
</dbReference>
<keyword evidence="3 9" id="KW-0436">Ligase</keyword>
<dbReference type="GeneID" id="5478645"/>
<dbReference type="PANTHER" id="PTHR11130:SF0">
    <property type="entry name" value="GLUTATHIONE SYNTHETASE"/>
    <property type="match status" value="1"/>
</dbReference>
<dbReference type="InterPro" id="IPR005615">
    <property type="entry name" value="Glutathione_synthase"/>
</dbReference>
<dbReference type="Pfam" id="PF03199">
    <property type="entry name" value="GSH_synthase"/>
    <property type="match status" value="1"/>
</dbReference>
<comment type="caution">
    <text evidence="13">The sequence shown here is derived from an EMBL/GenBank/DDBJ whole genome shotgun (WGS) entry which is preliminary data.</text>
</comment>
<dbReference type="Gene3D" id="1.10.1080.10">
    <property type="entry name" value="Glutathione Synthetase, Chain A, domain 3"/>
    <property type="match status" value="1"/>
</dbReference>
<dbReference type="GO" id="GO:0005524">
    <property type="term" value="F:ATP binding"/>
    <property type="evidence" value="ECO:0007669"/>
    <property type="project" value="UniProtKB-UniRule"/>
</dbReference>
<dbReference type="PANTHER" id="PTHR11130">
    <property type="entry name" value="GLUTATHIONE SYNTHETASE"/>
    <property type="match status" value="1"/>
</dbReference>
<dbReference type="Proteomes" id="UP000002173">
    <property type="component" value="Unassembled WGS sequence"/>
</dbReference>
<dbReference type="VEuPathDB" id="PiroplasmaDB:BBOV_IV004820"/>
<feature type="binding site" evidence="10">
    <location>
        <position position="582"/>
    </location>
    <ligand>
        <name>ATP</name>
        <dbReference type="ChEBI" id="CHEBI:30616"/>
    </ligand>
</feature>
<comment type="pathway">
    <text evidence="1 9">Sulfur metabolism; glutathione biosynthesis; glutathione from L-cysteine and L-glutamate: step 2/2.</text>
</comment>
<evidence type="ECO:0000256" key="11">
    <source>
        <dbReference type="PIRSR" id="PIRSR001558-2"/>
    </source>
</evidence>
<evidence type="ECO:0000256" key="3">
    <source>
        <dbReference type="ARBA" id="ARBA00022598"/>
    </source>
</evidence>
<dbReference type="Gene3D" id="3.30.470.20">
    <property type="entry name" value="ATP-grasp fold, B domain"/>
    <property type="match status" value="1"/>
</dbReference>
<feature type="binding site" evidence="10">
    <location>
        <begin position="551"/>
        <end position="554"/>
    </location>
    <ligand>
        <name>ATP</name>
        <dbReference type="ChEBI" id="CHEBI:30616"/>
    </ligand>
</feature>
<feature type="binding site" evidence="10">
    <location>
        <position position="449"/>
    </location>
    <ligand>
        <name>ATP</name>
        <dbReference type="ChEBI" id="CHEBI:30616"/>
    </ligand>
</feature>
<dbReference type="Gene3D" id="3.40.50.1760">
    <property type="entry name" value="Glutathione synthase, substrate-binding domain superfamily, eukaryotic"/>
    <property type="match status" value="1"/>
</dbReference>
<dbReference type="eggNOG" id="KOG0021">
    <property type="taxonomic scope" value="Eukaryota"/>
</dbReference>
<feature type="binding site" evidence="10">
    <location>
        <position position="609"/>
    </location>
    <ligand>
        <name>ATP</name>
        <dbReference type="ChEBI" id="CHEBI:30616"/>
    </ligand>
</feature>
<dbReference type="GO" id="GO:0004363">
    <property type="term" value="F:glutathione synthase activity"/>
    <property type="evidence" value="ECO:0007669"/>
    <property type="project" value="UniProtKB-UniRule"/>
</dbReference>
<evidence type="ECO:0000313" key="14">
    <source>
        <dbReference type="Proteomes" id="UP000002173"/>
    </source>
</evidence>
<feature type="domain" description="Glutathione synthase substrate-binding" evidence="12">
    <location>
        <begin position="311"/>
        <end position="446"/>
    </location>
</feature>
<dbReference type="GO" id="GO:0005829">
    <property type="term" value="C:cytosol"/>
    <property type="evidence" value="ECO:0007669"/>
    <property type="project" value="TreeGrafter"/>
</dbReference>
<dbReference type="KEGG" id="bbo:BBOV_IV004820"/>
<dbReference type="Pfam" id="PF03917">
    <property type="entry name" value="GSH_synth_ATP"/>
    <property type="match status" value="1"/>
</dbReference>
<evidence type="ECO:0000256" key="10">
    <source>
        <dbReference type="PIRSR" id="PIRSR001558-1"/>
    </source>
</evidence>
<feature type="binding site" evidence="10">
    <location>
        <position position="607"/>
    </location>
    <ligand>
        <name>substrate</name>
    </ligand>
</feature>
<evidence type="ECO:0000256" key="7">
    <source>
        <dbReference type="ARBA" id="ARBA00022840"/>
    </source>
</evidence>
<organism evidence="13 14">
    <name type="scientific">Babesia bovis</name>
    <dbReference type="NCBI Taxonomy" id="5865"/>
    <lineage>
        <taxon>Eukaryota</taxon>
        <taxon>Sar</taxon>
        <taxon>Alveolata</taxon>
        <taxon>Apicomplexa</taxon>
        <taxon>Aconoidasida</taxon>
        <taxon>Piroplasmida</taxon>
        <taxon>Babesiidae</taxon>
        <taxon>Babesia</taxon>
    </lineage>
</organism>